<keyword evidence="2" id="KW-0472">Membrane</keyword>
<dbReference type="EMBL" id="BOMH01000045">
    <property type="protein sequence ID" value="GID68309.1"/>
    <property type="molecule type" value="Genomic_DNA"/>
</dbReference>
<accession>A0A919ILX9</accession>
<feature type="transmembrane region" description="Helical" evidence="2">
    <location>
        <begin position="108"/>
        <end position="133"/>
    </location>
</feature>
<keyword evidence="2" id="KW-1133">Transmembrane helix</keyword>
<evidence type="ECO:0000256" key="2">
    <source>
        <dbReference type="SAM" id="Phobius"/>
    </source>
</evidence>
<dbReference type="RefSeq" id="WP_203747413.1">
    <property type="nucleotide sequence ID" value="NZ_BAAAUC010000022.1"/>
</dbReference>
<gene>
    <name evidence="3" type="ORF">Acy02nite_61900</name>
</gene>
<sequence>MPDSLFQESDVPPDDVVPEAPAPDAPMPDASPPVAPVVLSGLAVVLGVAAFALLVRLLLAMRRELYETHAVAEHAGLLTLAGAVVVVLAGVFLLVLTTRRTGRRAIRIAAVAIAVVGLVLVVSTVFTAFFAFYRVPDDVGFFPLAGMLIAYSIAGVSQLNAAVLLSE</sequence>
<name>A0A919ILX9_9ACTN</name>
<dbReference type="AlphaFoldDB" id="A0A919ILX9"/>
<comment type="caution">
    <text evidence="3">The sequence shown here is derived from an EMBL/GenBank/DDBJ whole genome shotgun (WGS) entry which is preliminary data.</text>
</comment>
<feature type="transmembrane region" description="Helical" evidence="2">
    <location>
        <begin position="139"/>
        <end position="165"/>
    </location>
</feature>
<feature type="transmembrane region" description="Helical" evidence="2">
    <location>
        <begin position="34"/>
        <end position="55"/>
    </location>
</feature>
<proteinExistence type="predicted"/>
<keyword evidence="4" id="KW-1185">Reference proteome</keyword>
<feature type="region of interest" description="Disordered" evidence="1">
    <location>
        <begin position="1"/>
        <end position="25"/>
    </location>
</feature>
<organism evidence="3 4">
    <name type="scientific">Actinoplanes cyaneus</name>
    <dbReference type="NCBI Taxonomy" id="52696"/>
    <lineage>
        <taxon>Bacteria</taxon>
        <taxon>Bacillati</taxon>
        <taxon>Actinomycetota</taxon>
        <taxon>Actinomycetes</taxon>
        <taxon>Micromonosporales</taxon>
        <taxon>Micromonosporaceae</taxon>
        <taxon>Actinoplanes</taxon>
    </lineage>
</organism>
<reference evidence="3" key="1">
    <citation type="submission" date="2021-01" db="EMBL/GenBank/DDBJ databases">
        <title>Whole genome shotgun sequence of Actinoplanes cyaneus NBRC 14990.</title>
        <authorList>
            <person name="Komaki H."/>
            <person name="Tamura T."/>
        </authorList>
    </citation>
    <scope>NUCLEOTIDE SEQUENCE</scope>
    <source>
        <strain evidence="3">NBRC 14990</strain>
    </source>
</reference>
<evidence type="ECO:0000256" key="1">
    <source>
        <dbReference type="SAM" id="MobiDB-lite"/>
    </source>
</evidence>
<feature type="transmembrane region" description="Helical" evidence="2">
    <location>
        <begin position="75"/>
        <end position="96"/>
    </location>
</feature>
<evidence type="ECO:0000313" key="3">
    <source>
        <dbReference type="EMBL" id="GID68309.1"/>
    </source>
</evidence>
<protein>
    <submittedName>
        <fullName evidence="3">Uncharacterized protein</fullName>
    </submittedName>
</protein>
<keyword evidence="2" id="KW-0812">Transmembrane</keyword>
<dbReference type="Proteomes" id="UP000619479">
    <property type="component" value="Unassembled WGS sequence"/>
</dbReference>
<evidence type="ECO:0000313" key="4">
    <source>
        <dbReference type="Proteomes" id="UP000619479"/>
    </source>
</evidence>